<gene>
    <name evidence="2" type="ORF">BCY86_07430</name>
</gene>
<dbReference type="AlphaFoldDB" id="A0A1L6MYA1"/>
<keyword evidence="1" id="KW-0812">Transmembrane</keyword>
<accession>A0A1L6MYA1</accession>
<dbReference type="EMBL" id="CP016908">
    <property type="protein sequence ID" value="APS00524.1"/>
    <property type="molecule type" value="Genomic_DNA"/>
</dbReference>
<reference evidence="2 3" key="1">
    <citation type="submission" date="2016-08" db="EMBL/GenBank/DDBJ databases">
        <title>Identification and validation of antigenic proteins from Pajaroellobacter abortibovis using de-novo genome sequence assembly and reverse vaccinology.</title>
        <authorList>
            <person name="Welly B.T."/>
            <person name="Miller M.R."/>
            <person name="Stott J.L."/>
            <person name="Blanchard M.T."/>
            <person name="Islas-Trejo A.D."/>
            <person name="O'Rourke S.M."/>
            <person name="Young A.E."/>
            <person name="Medrano J.F."/>
            <person name="Van Eenennaam A.L."/>
        </authorList>
    </citation>
    <scope>NUCLEOTIDE SEQUENCE [LARGE SCALE GENOMIC DNA]</scope>
    <source>
        <strain evidence="2 3">BTF92-0548A/99-0131</strain>
    </source>
</reference>
<keyword evidence="3" id="KW-1185">Reference proteome</keyword>
<evidence type="ECO:0000313" key="2">
    <source>
        <dbReference type="EMBL" id="APS00524.1"/>
    </source>
</evidence>
<sequence length="459" mass="50064">MNDNFPSLRQDTRGAILLVGIFFATFLLGMVWFIVGIGDAIVYRERLLDAADATAFAGAVYHARGMNLVALINLLMAAFMSIIIALKVLQIILAAIISISCPLCIILVGCAICVPASNFETTVSDLAVSVTRVVDPIVKGLGYASTGLKHGMPYIAEAKSVYVAMVKYKDITSGGFTVSISMIPGFGLPVENDDPSVLCGQAGRFLADLILAPLNLLSFLKPITNFFSSIFQSIIAAGSGFFCGTIPDPGKVIAQGSQSLIDQMINECGDRRDAIAAKPKRSHTAHDKNFNHDDCINQAKGSNLPSSGVSENRGPSKRVLSKIKDGGSAYFAILAVTWAPPLVQQNTVKKALKIAAWNRATIDAPSAMGRMQFSQADFYYDITGHNRTWSSYKAEVMWNMRWRARLRRIHLPPFSSVDGLSNLLKAALTSLYLMYYNDSNFGDEIVNVLFYNKKMDIYH</sequence>
<feature type="transmembrane region" description="Helical" evidence="1">
    <location>
        <begin position="92"/>
        <end position="114"/>
    </location>
</feature>
<dbReference type="STRING" id="1882918.BCY86_07430"/>
<dbReference type="RefSeq" id="WP_075277193.1">
    <property type="nucleotide sequence ID" value="NZ_CP016908.1"/>
</dbReference>
<organism evidence="2 3">
    <name type="scientific">Pajaroellobacter abortibovis</name>
    <dbReference type="NCBI Taxonomy" id="1882918"/>
    <lineage>
        <taxon>Bacteria</taxon>
        <taxon>Pseudomonadati</taxon>
        <taxon>Myxococcota</taxon>
        <taxon>Polyangia</taxon>
        <taxon>Polyangiales</taxon>
        <taxon>Polyangiaceae</taxon>
    </lineage>
</organism>
<dbReference type="KEGG" id="pabo:BCY86_07430"/>
<dbReference type="Proteomes" id="UP000185544">
    <property type="component" value="Chromosome"/>
</dbReference>
<proteinExistence type="predicted"/>
<keyword evidence="1" id="KW-0472">Membrane</keyword>
<evidence type="ECO:0000256" key="1">
    <source>
        <dbReference type="SAM" id="Phobius"/>
    </source>
</evidence>
<feature type="transmembrane region" description="Helical" evidence="1">
    <location>
        <begin position="15"/>
        <end position="37"/>
    </location>
</feature>
<feature type="transmembrane region" description="Helical" evidence="1">
    <location>
        <begin position="68"/>
        <end position="86"/>
    </location>
</feature>
<dbReference type="OrthoDB" id="5522183at2"/>
<evidence type="ECO:0000313" key="3">
    <source>
        <dbReference type="Proteomes" id="UP000185544"/>
    </source>
</evidence>
<name>A0A1L6MYA1_9BACT</name>
<protein>
    <submittedName>
        <fullName evidence="2">Uncharacterized protein</fullName>
    </submittedName>
</protein>
<keyword evidence="1" id="KW-1133">Transmembrane helix</keyword>